<dbReference type="Pfam" id="PF07969">
    <property type="entry name" value="Amidohydro_3"/>
    <property type="match status" value="1"/>
</dbReference>
<dbReference type="SUPFAM" id="SSF51338">
    <property type="entry name" value="Composite domain of metallo-dependent hydrolases"/>
    <property type="match status" value="1"/>
</dbReference>
<evidence type="ECO:0000259" key="1">
    <source>
        <dbReference type="Pfam" id="PF07969"/>
    </source>
</evidence>
<organism evidence="2 3">
    <name type="scientific">Prescottella soli</name>
    <dbReference type="NCBI Taxonomy" id="1543852"/>
    <lineage>
        <taxon>Bacteria</taxon>
        <taxon>Bacillati</taxon>
        <taxon>Actinomycetota</taxon>
        <taxon>Actinomycetes</taxon>
        <taxon>Mycobacteriales</taxon>
        <taxon>Nocardiaceae</taxon>
        <taxon>Prescottella</taxon>
    </lineage>
</organism>
<reference evidence="2 3" key="1">
    <citation type="submission" date="2023-11" db="EMBL/GenBank/DDBJ databases">
        <authorList>
            <person name="Val-Calvo J."/>
            <person name="Scortti M."/>
            <person name="Vazquez-Boland J."/>
        </authorList>
    </citation>
    <scope>NUCLEOTIDE SEQUENCE [LARGE SCALE GENOMIC DNA]</scope>
    <source>
        <strain evidence="2 3">DSM 46662</strain>
    </source>
</reference>
<dbReference type="Gene3D" id="2.30.40.10">
    <property type="entry name" value="Urease, subunit C, domain 1"/>
    <property type="match status" value="1"/>
</dbReference>
<dbReference type="InterPro" id="IPR013108">
    <property type="entry name" value="Amidohydro_3"/>
</dbReference>
<dbReference type="CDD" id="cd01297">
    <property type="entry name" value="D-aminoacylase"/>
    <property type="match status" value="1"/>
</dbReference>
<dbReference type="PANTHER" id="PTHR11647:SF1">
    <property type="entry name" value="COLLAPSIN RESPONSE MEDIATOR PROTEIN"/>
    <property type="match status" value="1"/>
</dbReference>
<dbReference type="Gene3D" id="3.20.20.140">
    <property type="entry name" value="Metal-dependent hydrolases"/>
    <property type="match status" value="2"/>
</dbReference>
<evidence type="ECO:0000313" key="3">
    <source>
        <dbReference type="Proteomes" id="UP001629744"/>
    </source>
</evidence>
<name>A0ABW9FYM3_9NOCA</name>
<dbReference type="Proteomes" id="UP001629744">
    <property type="component" value="Unassembled WGS sequence"/>
</dbReference>
<comment type="caution">
    <text evidence="2">The sequence shown here is derived from an EMBL/GenBank/DDBJ whole genome shotgun (WGS) entry which is preliminary data.</text>
</comment>
<dbReference type="InterPro" id="IPR011059">
    <property type="entry name" value="Metal-dep_hydrolase_composite"/>
</dbReference>
<feature type="domain" description="Amidohydrolase 3" evidence="1">
    <location>
        <begin position="43"/>
        <end position="552"/>
    </location>
</feature>
<accession>A0ABW9FYM3</accession>
<gene>
    <name evidence="2" type="ORF">ABEU19_003212</name>
</gene>
<protein>
    <submittedName>
        <fullName evidence="2">Amidohydrolase family protein</fullName>
    </submittedName>
</protein>
<dbReference type="InterPro" id="IPR032466">
    <property type="entry name" value="Metal_Hydrolase"/>
</dbReference>
<evidence type="ECO:0000313" key="2">
    <source>
        <dbReference type="EMBL" id="MFM1729698.1"/>
    </source>
</evidence>
<keyword evidence="3" id="KW-1185">Reference proteome</keyword>
<proteinExistence type="predicted"/>
<dbReference type="InterPro" id="IPR050378">
    <property type="entry name" value="Metallo-dep_Hydrolases_sf"/>
</dbReference>
<dbReference type="RefSeq" id="WP_348603532.1">
    <property type="nucleotide sequence ID" value="NZ_CP157276.1"/>
</dbReference>
<dbReference type="EMBL" id="JBDLNU010000004">
    <property type="protein sequence ID" value="MFM1729698.1"/>
    <property type="molecule type" value="Genomic_DNA"/>
</dbReference>
<sequence>MHDLVIRGGLVVDGTGAAPRAADVAVDDGRITAVGEVPEAGRREIDAAGRLVTPGFVDIHTHYDGQVTWDPLLTPSSLHGVTTVVMGNCGVGFAPVERDQRDWLISLMEGVEDIPGTVLAEGMTWNWETFPEYLDAIDTPHAIDFAAQLPHGALRTYVMGRRGGDHLARPTEDEMERMCDLVAEAVEAGALGWSTSRSAVHRASDGSPTPSLTASRAELTGMARGLAKAGAGAGVIDFISDFMDEPEEMELVSAIVEAARRPLSVSVVQSDRAPDKWRSLLDGLAEVSARQRIPITGQVAPRAVGVMLGWELSWHPFMAYPSFQALAALAPAERVERLRRPEVRAAVLAETPETDSEFVERLSTRFDQVYLLGDPPNYEPGPDDSVAALAARSGVSPTEVAYDAMMQQDGRGLLYFPMLNYAAGNLDAVREMLARTDTVPALGDGGAHCGAICDASFPTTLLTHWGRDRQGDGRFPVEWLVKRHTADTAAVVGLLDRGQVRVGYRADLNVIDFDRLQADRPQVLYDLPTGGRRLMQSATGYVATVVAGEVVFENGEHTGGLPGRLIRGAQPAPAWDARA</sequence>
<dbReference type="SUPFAM" id="SSF51556">
    <property type="entry name" value="Metallo-dependent hydrolases"/>
    <property type="match status" value="1"/>
</dbReference>
<dbReference type="PANTHER" id="PTHR11647">
    <property type="entry name" value="HYDRANTOINASE/DIHYDROPYRIMIDINASE FAMILY MEMBER"/>
    <property type="match status" value="1"/>
</dbReference>